<keyword evidence="2" id="KW-1185">Reference proteome</keyword>
<reference evidence="1" key="2">
    <citation type="submission" date="2020-09" db="EMBL/GenBank/DDBJ databases">
        <authorList>
            <person name="Sun Q."/>
            <person name="Kim S."/>
        </authorList>
    </citation>
    <scope>NUCLEOTIDE SEQUENCE</scope>
    <source>
        <strain evidence="1">KCTC 42249</strain>
    </source>
</reference>
<accession>A0A8J3DRK6</accession>
<evidence type="ECO:0000313" key="1">
    <source>
        <dbReference type="EMBL" id="GHD19632.1"/>
    </source>
</evidence>
<proteinExistence type="predicted"/>
<sequence length="573" mass="63722">MHNPGDPRAKLITAEQQGCLVQALASAEMRAQQVELSEILCDLHNASFINLASDHNLAAIDALDHNDFWIVMHPLDKAIAGLVCSHLDVLKLVHRLVLKAGSDGAAGLPNISLVTWCKNNPAKAREIVEGVKELDDLCLAHGVFAVVGLGDEALAFDLIRQSNTSVVSIGLRAIGRVETVSSVGIRQGVDDASKVIEGQIDAETRIAAIEAAFRLWEKLGSGEDYRQQEFIESIGKTGDPTELSVLSGMLFFHDKGLSKESIDQVLGLLERIPSNSVATLHNLDHAIKDNDDRWDFHRVAGVFATCIPRLDEKARKKDYYSFSKWVWRKPDHSSYLFSKWLSGGEFTLCSFLADLLSADDKGAEVWLQKNHLPLDLHDQKFLAQKCIGFLWHHEVTAASVLLSIVKNGEPKARVEAEKLLLNPLLLSYGGDLRIFVEAQCSNASKRISECAKRLISKHDTHIADLERAQSLVELLPPIEHRRAVAIKDRDRNRDIQKHAHEQSIFARLATRQTLLYGRKSFSIIHGAEGKKHPNISPLSEFSHSIELPRLMVVDPVGFNAMIFMFRAKTRKPS</sequence>
<name>A0A8J3DRK6_9HYPH</name>
<reference evidence="1" key="1">
    <citation type="journal article" date="2014" name="Int. J. Syst. Evol. Microbiol.">
        <title>Complete genome sequence of Corynebacterium casei LMG S-19264T (=DSM 44701T), isolated from a smear-ripened cheese.</title>
        <authorList>
            <consortium name="US DOE Joint Genome Institute (JGI-PGF)"/>
            <person name="Walter F."/>
            <person name="Albersmeier A."/>
            <person name="Kalinowski J."/>
            <person name="Ruckert C."/>
        </authorList>
    </citation>
    <scope>NUCLEOTIDE SEQUENCE</scope>
    <source>
        <strain evidence="1">KCTC 42249</strain>
    </source>
</reference>
<gene>
    <name evidence="1" type="ORF">GCM10016234_31540</name>
</gene>
<dbReference type="AlphaFoldDB" id="A0A8J3DRK6"/>
<organism evidence="1 2">
    <name type="scientific">Tianweitania populi</name>
    <dbReference type="NCBI Taxonomy" id="1607949"/>
    <lineage>
        <taxon>Bacteria</taxon>
        <taxon>Pseudomonadati</taxon>
        <taxon>Pseudomonadota</taxon>
        <taxon>Alphaproteobacteria</taxon>
        <taxon>Hyphomicrobiales</taxon>
        <taxon>Phyllobacteriaceae</taxon>
        <taxon>Tianweitania</taxon>
    </lineage>
</organism>
<evidence type="ECO:0000313" key="2">
    <source>
        <dbReference type="Proteomes" id="UP000630142"/>
    </source>
</evidence>
<comment type="caution">
    <text evidence="1">The sequence shown here is derived from an EMBL/GenBank/DDBJ whole genome shotgun (WGS) entry which is preliminary data.</text>
</comment>
<dbReference type="Proteomes" id="UP000630142">
    <property type="component" value="Unassembled WGS sequence"/>
</dbReference>
<dbReference type="EMBL" id="BMZQ01000002">
    <property type="protein sequence ID" value="GHD19632.1"/>
    <property type="molecule type" value="Genomic_DNA"/>
</dbReference>
<protein>
    <submittedName>
        <fullName evidence="1">Uncharacterized protein</fullName>
    </submittedName>
</protein>
<dbReference type="RefSeq" id="WP_189505530.1">
    <property type="nucleotide sequence ID" value="NZ_BMZQ01000002.1"/>
</dbReference>